<dbReference type="PANTHER" id="PTHR33639">
    <property type="entry name" value="THIOL-DISULFIDE OXIDOREDUCTASE DCC"/>
    <property type="match status" value="1"/>
</dbReference>
<comment type="caution">
    <text evidence="1">The sequence shown here is derived from an EMBL/GenBank/DDBJ whole genome shotgun (WGS) entry which is preliminary data.</text>
</comment>
<proteinExistence type="predicted"/>
<dbReference type="EMBL" id="JBHTEK010000001">
    <property type="protein sequence ID" value="MFC7668104.1"/>
    <property type="molecule type" value="Genomic_DNA"/>
</dbReference>
<protein>
    <submittedName>
        <fullName evidence="1">Thiol-disulfide oxidoreductase DCC family protein</fullName>
    </submittedName>
</protein>
<evidence type="ECO:0000313" key="2">
    <source>
        <dbReference type="Proteomes" id="UP001596513"/>
    </source>
</evidence>
<accession>A0ABW2U5E1</accession>
<name>A0ABW2U5E1_9BACT</name>
<evidence type="ECO:0000313" key="1">
    <source>
        <dbReference type="EMBL" id="MFC7668104.1"/>
    </source>
</evidence>
<organism evidence="1 2">
    <name type="scientific">Hymenobacter humi</name>
    <dbReference type="NCBI Taxonomy" id="1411620"/>
    <lineage>
        <taxon>Bacteria</taxon>
        <taxon>Pseudomonadati</taxon>
        <taxon>Bacteroidota</taxon>
        <taxon>Cytophagia</taxon>
        <taxon>Cytophagales</taxon>
        <taxon>Hymenobacteraceae</taxon>
        <taxon>Hymenobacter</taxon>
    </lineage>
</organism>
<dbReference type="Pfam" id="PF04134">
    <property type="entry name" value="DCC1-like"/>
    <property type="match status" value="1"/>
</dbReference>
<dbReference type="RefSeq" id="WP_380203159.1">
    <property type="nucleotide sequence ID" value="NZ_JBHTEK010000001.1"/>
</dbReference>
<gene>
    <name evidence="1" type="ORF">ACFQT0_12445</name>
</gene>
<sequence length="141" mass="15873">MPSMPDTAPDTILFDGVCNLCNGFVQFVIRHDPEGRFRFAALQSEAAQAVLADLGLDPAALPREPESVLLVSGGRLYSHSTAVLRIARRLGGVWQLAGLGWLMPRRWRDGLYRFVARNRYRWFGRQESCMLPTPALKARFL</sequence>
<keyword evidence="2" id="KW-1185">Reference proteome</keyword>
<dbReference type="Proteomes" id="UP001596513">
    <property type="component" value="Unassembled WGS sequence"/>
</dbReference>
<dbReference type="InterPro" id="IPR052927">
    <property type="entry name" value="DCC_oxidoreductase"/>
</dbReference>
<reference evidence="2" key="1">
    <citation type="journal article" date="2019" name="Int. J. Syst. Evol. Microbiol.">
        <title>The Global Catalogue of Microorganisms (GCM) 10K type strain sequencing project: providing services to taxonomists for standard genome sequencing and annotation.</title>
        <authorList>
            <consortium name="The Broad Institute Genomics Platform"/>
            <consortium name="The Broad Institute Genome Sequencing Center for Infectious Disease"/>
            <person name="Wu L."/>
            <person name="Ma J."/>
        </authorList>
    </citation>
    <scope>NUCLEOTIDE SEQUENCE [LARGE SCALE GENOMIC DNA]</scope>
    <source>
        <strain evidence="2">JCM 19635</strain>
    </source>
</reference>
<dbReference type="InterPro" id="IPR007263">
    <property type="entry name" value="DCC1-like"/>
</dbReference>
<dbReference type="PANTHER" id="PTHR33639:SF2">
    <property type="entry name" value="DUF393 DOMAIN-CONTAINING PROTEIN"/>
    <property type="match status" value="1"/>
</dbReference>